<comment type="caution">
    <text evidence="9">The sequence shown here is derived from an EMBL/GenBank/DDBJ whole genome shotgun (WGS) entry which is preliminary data.</text>
</comment>
<dbReference type="PROSITE" id="PS01359">
    <property type="entry name" value="ZF_PHD_1"/>
    <property type="match status" value="1"/>
</dbReference>
<dbReference type="InterPro" id="IPR013083">
    <property type="entry name" value="Znf_RING/FYVE/PHD"/>
</dbReference>
<accession>A0A9W9NF48</accession>
<dbReference type="SMART" id="SM00249">
    <property type="entry name" value="PHD"/>
    <property type="match status" value="1"/>
</dbReference>
<evidence type="ECO:0000256" key="6">
    <source>
        <dbReference type="PROSITE-ProRule" id="PRU00146"/>
    </source>
</evidence>
<evidence type="ECO:0000256" key="3">
    <source>
        <dbReference type="ARBA" id="ARBA00022771"/>
    </source>
</evidence>
<evidence type="ECO:0000259" key="8">
    <source>
        <dbReference type="PROSITE" id="PS50016"/>
    </source>
</evidence>
<sequence>MSTVPHDNAAMPEESSGRPAKRLKITFKQEKPDDEFAIKREGSIDEVLPSPNARMSRSGRAIRAPTAYVPSPVPVAAPGKRQRSARKKLANIICVKCDRGTTPKSNPIVFCSGCDLTWHQKCHDPEIPDEAILDEDKDWHCYRCTRRQRRSTGIRPLKPQEQSIFAPQRGVSEVAVSSMSADKKRAYFSGLSHAQLVDLLVDISSRVPDIRVPFTSLGQQRSFSPVPASPKPKQEDEDGYRKYPRAGHGFVLPSDPADLDIMKEDPQLKTFSYSLNVSDPFTPKRVWTQVANLGKYFLG</sequence>
<evidence type="ECO:0000256" key="1">
    <source>
        <dbReference type="ARBA" id="ARBA00004123"/>
    </source>
</evidence>
<reference evidence="9" key="2">
    <citation type="journal article" date="2023" name="IMA Fungus">
        <title>Comparative genomic study of the Penicillium genus elucidates a diverse pangenome and 15 lateral gene transfer events.</title>
        <authorList>
            <person name="Petersen C."/>
            <person name="Sorensen T."/>
            <person name="Nielsen M.R."/>
            <person name="Sondergaard T.E."/>
            <person name="Sorensen J.L."/>
            <person name="Fitzpatrick D.A."/>
            <person name="Frisvad J.C."/>
            <person name="Nielsen K.L."/>
        </authorList>
    </citation>
    <scope>NUCLEOTIDE SEQUENCE</scope>
    <source>
        <strain evidence="9">IBT 23319</strain>
    </source>
</reference>
<dbReference type="PROSITE" id="PS50016">
    <property type="entry name" value="ZF_PHD_2"/>
    <property type="match status" value="1"/>
</dbReference>
<comment type="subcellular location">
    <subcellularLocation>
        <location evidence="1">Nucleus</location>
    </subcellularLocation>
</comment>
<evidence type="ECO:0000256" key="2">
    <source>
        <dbReference type="ARBA" id="ARBA00022723"/>
    </source>
</evidence>
<dbReference type="AlphaFoldDB" id="A0A9W9NF48"/>
<dbReference type="GO" id="GO:0045814">
    <property type="term" value="P:negative regulation of gene expression, epigenetic"/>
    <property type="evidence" value="ECO:0007669"/>
    <property type="project" value="TreeGrafter"/>
</dbReference>
<protein>
    <recommendedName>
        <fullName evidence="8">PHD-type domain-containing protein</fullName>
    </recommendedName>
</protein>
<name>A0A9W9NF48_PENCI</name>
<dbReference type="GO" id="GO:0003682">
    <property type="term" value="F:chromatin binding"/>
    <property type="evidence" value="ECO:0007669"/>
    <property type="project" value="TreeGrafter"/>
</dbReference>
<keyword evidence="2" id="KW-0479">Metal-binding</keyword>
<feature type="domain" description="PHD-type" evidence="8">
    <location>
        <begin position="91"/>
        <end position="147"/>
    </location>
</feature>
<gene>
    <name evidence="9" type="ORF">N7469_011298</name>
</gene>
<keyword evidence="5" id="KW-0539">Nucleus</keyword>
<dbReference type="GO" id="GO:0008270">
    <property type="term" value="F:zinc ion binding"/>
    <property type="evidence" value="ECO:0007669"/>
    <property type="project" value="UniProtKB-KW"/>
</dbReference>
<dbReference type="CDD" id="cd15502">
    <property type="entry name" value="PHD_Phf1p_Phf2p_like"/>
    <property type="match status" value="1"/>
</dbReference>
<dbReference type="Pfam" id="PF00628">
    <property type="entry name" value="PHD"/>
    <property type="match status" value="1"/>
</dbReference>
<dbReference type="GO" id="GO:0003677">
    <property type="term" value="F:DNA binding"/>
    <property type="evidence" value="ECO:0007669"/>
    <property type="project" value="TreeGrafter"/>
</dbReference>
<dbReference type="PANTHER" id="PTHR12628:SF10">
    <property type="entry name" value="HOMEOBOX DOMAIN-CONTAINING PROTEIN"/>
    <property type="match status" value="1"/>
</dbReference>
<dbReference type="Proteomes" id="UP001147733">
    <property type="component" value="Unassembled WGS sequence"/>
</dbReference>
<evidence type="ECO:0000313" key="10">
    <source>
        <dbReference type="Proteomes" id="UP001147733"/>
    </source>
</evidence>
<dbReference type="RefSeq" id="XP_056495267.1">
    <property type="nucleotide sequence ID" value="XM_056650203.1"/>
</dbReference>
<dbReference type="GeneID" id="81389370"/>
<organism evidence="9 10">
    <name type="scientific">Penicillium citrinum</name>
    <dbReference type="NCBI Taxonomy" id="5077"/>
    <lineage>
        <taxon>Eukaryota</taxon>
        <taxon>Fungi</taxon>
        <taxon>Dikarya</taxon>
        <taxon>Ascomycota</taxon>
        <taxon>Pezizomycotina</taxon>
        <taxon>Eurotiomycetes</taxon>
        <taxon>Eurotiomycetidae</taxon>
        <taxon>Eurotiales</taxon>
        <taxon>Aspergillaceae</taxon>
        <taxon>Penicillium</taxon>
    </lineage>
</organism>
<dbReference type="InterPro" id="IPR011011">
    <property type="entry name" value="Znf_FYVE_PHD"/>
</dbReference>
<evidence type="ECO:0000256" key="5">
    <source>
        <dbReference type="ARBA" id="ARBA00023242"/>
    </source>
</evidence>
<dbReference type="InterPro" id="IPR019786">
    <property type="entry name" value="Zinc_finger_PHD-type_CS"/>
</dbReference>
<dbReference type="Gene3D" id="3.30.40.10">
    <property type="entry name" value="Zinc/RING finger domain, C3HC4 (zinc finger)"/>
    <property type="match status" value="1"/>
</dbReference>
<dbReference type="InterPro" id="IPR001965">
    <property type="entry name" value="Znf_PHD"/>
</dbReference>
<dbReference type="OrthoDB" id="5863171at2759"/>
<keyword evidence="4" id="KW-0862">Zinc</keyword>
<feature type="region of interest" description="Disordered" evidence="7">
    <location>
        <begin position="220"/>
        <end position="247"/>
    </location>
</feature>
<reference evidence="9" key="1">
    <citation type="submission" date="2022-11" db="EMBL/GenBank/DDBJ databases">
        <authorList>
            <person name="Petersen C."/>
        </authorList>
    </citation>
    <scope>NUCLEOTIDE SEQUENCE</scope>
    <source>
        <strain evidence="9">IBT 23319</strain>
    </source>
</reference>
<dbReference type="EMBL" id="JAPQKT010000010">
    <property type="protein sequence ID" value="KAJ5217673.1"/>
    <property type="molecule type" value="Genomic_DNA"/>
</dbReference>
<proteinExistence type="predicted"/>
<evidence type="ECO:0000256" key="7">
    <source>
        <dbReference type="SAM" id="MobiDB-lite"/>
    </source>
</evidence>
<evidence type="ECO:0000313" key="9">
    <source>
        <dbReference type="EMBL" id="KAJ5217673.1"/>
    </source>
</evidence>
<dbReference type="PANTHER" id="PTHR12628">
    <property type="entry name" value="POLYCOMB-LIKE TRANSCRIPTION FACTOR"/>
    <property type="match status" value="1"/>
</dbReference>
<dbReference type="SUPFAM" id="SSF57903">
    <property type="entry name" value="FYVE/PHD zinc finger"/>
    <property type="match status" value="1"/>
</dbReference>
<dbReference type="GO" id="GO:0005634">
    <property type="term" value="C:nucleus"/>
    <property type="evidence" value="ECO:0007669"/>
    <property type="project" value="UniProtKB-SubCell"/>
</dbReference>
<keyword evidence="10" id="KW-1185">Reference proteome</keyword>
<keyword evidence="3 6" id="KW-0863">Zinc-finger</keyword>
<feature type="region of interest" description="Disordered" evidence="7">
    <location>
        <begin position="1"/>
        <end position="23"/>
    </location>
</feature>
<dbReference type="InterPro" id="IPR019787">
    <property type="entry name" value="Znf_PHD-finger"/>
</dbReference>
<evidence type="ECO:0000256" key="4">
    <source>
        <dbReference type="ARBA" id="ARBA00022833"/>
    </source>
</evidence>